<dbReference type="EMBL" id="CM035429">
    <property type="protein sequence ID" value="KAH7300556.1"/>
    <property type="molecule type" value="Genomic_DNA"/>
</dbReference>
<sequence>MQNKEHIRNEEMLQTHNSLAIGESKNKQMRWFSACALAYKYVHGHQAFLQVLQQHGVNDHTEQCSVQHIHKSVEQHEPHMPEGDDLCDLSHRTATTNIYRVNPLKDRGECNVSMEQSNSTTAMSAHYAHQFYPHHPHAATHDNGEDLPGMVEDYSVPGTWHHANSSVMYVNDKHFIESNRMDAHCAMHATTDNPIMNPVNGGILGPPVRPVVPHHLWQGVDKNSSLVATLRDSVNANSERETYSSSSYTENEVIGIDEIVNPTQAAKWFGSGFYVLLHWLATYPNEMVRVQLFMYFS</sequence>
<name>A0A8T2RVR3_CERRI</name>
<dbReference type="Proteomes" id="UP000825935">
    <property type="component" value="Chromosome 24"/>
</dbReference>
<comment type="caution">
    <text evidence="1">The sequence shown here is derived from an EMBL/GenBank/DDBJ whole genome shotgun (WGS) entry which is preliminary data.</text>
</comment>
<evidence type="ECO:0000313" key="1">
    <source>
        <dbReference type="EMBL" id="KAH7300556.1"/>
    </source>
</evidence>
<accession>A0A8T2RVR3</accession>
<proteinExistence type="predicted"/>
<gene>
    <name evidence="1" type="ORF">KP509_24G067900</name>
</gene>
<evidence type="ECO:0000313" key="2">
    <source>
        <dbReference type="Proteomes" id="UP000825935"/>
    </source>
</evidence>
<reference evidence="1" key="1">
    <citation type="submission" date="2021-08" db="EMBL/GenBank/DDBJ databases">
        <title>WGS assembly of Ceratopteris richardii.</title>
        <authorList>
            <person name="Marchant D.B."/>
            <person name="Chen G."/>
            <person name="Jenkins J."/>
            <person name="Shu S."/>
            <person name="Leebens-Mack J."/>
            <person name="Grimwood J."/>
            <person name="Schmutz J."/>
            <person name="Soltis P."/>
            <person name="Soltis D."/>
            <person name="Chen Z.-H."/>
        </authorList>
    </citation>
    <scope>NUCLEOTIDE SEQUENCE</scope>
    <source>
        <strain evidence="1">Whitten #5841</strain>
        <tissue evidence="1">Leaf</tissue>
    </source>
</reference>
<keyword evidence="2" id="KW-1185">Reference proteome</keyword>
<organism evidence="1 2">
    <name type="scientific">Ceratopteris richardii</name>
    <name type="common">Triangle waterfern</name>
    <dbReference type="NCBI Taxonomy" id="49495"/>
    <lineage>
        <taxon>Eukaryota</taxon>
        <taxon>Viridiplantae</taxon>
        <taxon>Streptophyta</taxon>
        <taxon>Embryophyta</taxon>
        <taxon>Tracheophyta</taxon>
        <taxon>Polypodiopsida</taxon>
        <taxon>Polypodiidae</taxon>
        <taxon>Polypodiales</taxon>
        <taxon>Pteridineae</taxon>
        <taxon>Pteridaceae</taxon>
        <taxon>Parkerioideae</taxon>
        <taxon>Ceratopteris</taxon>
    </lineage>
</organism>
<dbReference type="AlphaFoldDB" id="A0A8T2RVR3"/>
<protein>
    <submittedName>
        <fullName evidence="1">Uncharacterized protein</fullName>
    </submittedName>
</protein>